<name>A0A975AMY6_9GAMM</name>
<reference evidence="2 3" key="1">
    <citation type="submission" date="2021-03" db="EMBL/GenBank/DDBJ databases">
        <title>Novel species identification of genus Shewanella.</title>
        <authorList>
            <person name="Liu G."/>
            <person name="Zhang Q."/>
        </authorList>
    </citation>
    <scope>NUCLEOTIDE SEQUENCE [LARGE SCALE GENOMIC DNA]</scope>
    <source>
        <strain evidence="2 3">FJAT-53726</strain>
    </source>
</reference>
<dbReference type="AlphaFoldDB" id="A0A975AMY6"/>
<dbReference type="Gene3D" id="3.40.630.30">
    <property type="match status" value="1"/>
</dbReference>
<dbReference type="PANTHER" id="PTHR43451:SF1">
    <property type="entry name" value="ACETYLTRANSFERASE"/>
    <property type="match status" value="1"/>
</dbReference>
<dbReference type="InterPro" id="IPR052564">
    <property type="entry name" value="N-acetyltrans/Recomb-assoc"/>
</dbReference>
<dbReference type="InterPro" id="IPR016181">
    <property type="entry name" value="Acyl_CoA_acyltransferase"/>
</dbReference>
<keyword evidence="3" id="KW-1185">Reference proteome</keyword>
<evidence type="ECO:0000259" key="1">
    <source>
        <dbReference type="PROSITE" id="PS51186"/>
    </source>
</evidence>
<protein>
    <submittedName>
        <fullName evidence="2">GNAT family N-acetyltransferase</fullName>
    </submittedName>
</protein>
<dbReference type="InterPro" id="IPR000182">
    <property type="entry name" value="GNAT_dom"/>
</dbReference>
<proteinExistence type="predicted"/>
<gene>
    <name evidence="2" type="ORF">JYB88_05980</name>
</gene>
<dbReference type="SUPFAM" id="SSF55729">
    <property type="entry name" value="Acyl-CoA N-acyltransferases (Nat)"/>
    <property type="match status" value="1"/>
</dbReference>
<dbReference type="CDD" id="cd04301">
    <property type="entry name" value="NAT_SF"/>
    <property type="match status" value="1"/>
</dbReference>
<dbReference type="PROSITE" id="PS51186">
    <property type="entry name" value="GNAT"/>
    <property type="match status" value="1"/>
</dbReference>
<evidence type="ECO:0000313" key="2">
    <source>
        <dbReference type="EMBL" id="QSX31803.1"/>
    </source>
</evidence>
<organism evidence="2 3">
    <name type="scientific">Shewanella cyperi</name>
    <dbReference type="NCBI Taxonomy" id="2814292"/>
    <lineage>
        <taxon>Bacteria</taxon>
        <taxon>Pseudomonadati</taxon>
        <taxon>Pseudomonadota</taxon>
        <taxon>Gammaproteobacteria</taxon>
        <taxon>Alteromonadales</taxon>
        <taxon>Shewanellaceae</taxon>
        <taxon>Shewanella</taxon>
    </lineage>
</organism>
<feature type="domain" description="N-acetyltransferase" evidence="1">
    <location>
        <begin position="1"/>
        <end position="153"/>
    </location>
</feature>
<dbReference type="PANTHER" id="PTHR43451">
    <property type="entry name" value="ACETYLTRANSFERASE (GNAT) FAMILY PROTEIN"/>
    <property type="match status" value="1"/>
</dbReference>
<evidence type="ECO:0000313" key="3">
    <source>
        <dbReference type="Proteomes" id="UP000663281"/>
    </source>
</evidence>
<dbReference type="EMBL" id="CP071504">
    <property type="protein sequence ID" value="QSX31803.1"/>
    <property type="molecule type" value="Genomic_DNA"/>
</dbReference>
<sequence>MNIRKALIDDAKAISELIVPLTAKHICPTCDASVHSLLLHSMSVGKIEHYLSTNHFYVVAVNLNDEVVGVAGVRDYAHLYHLFVDDNHQGKGLSRKLWEAVKEESLRNGNSGRFTVNSALNSENVYLRLGFRRTEGVRNREGMMDIPMVLEAACQQDI</sequence>
<dbReference type="Proteomes" id="UP000663281">
    <property type="component" value="Chromosome"/>
</dbReference>
<dbReference type="GO" id="GO:0016747">
    <property type="term" value="F:acyltransferase activity, transferring groups other than amino-acyl groups"/>
    <property type="evidence" value="ECO:0007669"/>
    <property type="project" value="InterPro"/>
</dbReference>
<dbReference type="Pfam" id="PF13673">
    <property type="entry name" value="Acetyltransf_10"/>
    <property type="match status" value="1"/>
</dbReference>
<dbReference type="KEGG" id="scyp:JYB88_05980"/>
<accession>A0A975AMY6</accession>